<sequence length="197" mass="22531">MNVAYKNLPFFAYKFVDRYDFDCLMIETGEKEQEETRIINVSSDMSFFCRNLNLDDLNFARDNSAGTMWAPYKIYGASKLCNILFSIELSNKLKCLGKHVTVNSLHPGAVLTEFGRFSKMVKWSMKLLASFFKSSKEGAQTTIYLAVADDVANVTAQYFRDCKIVRPTKLAQDAGIIKKLWEVSETLVKLESTEKYF</sequence>
<dbReference type="AlphaFoldDB" id="A0A8J2RRS5"/>
<keyword evidence="3" id="KW-1185">Reference proteome</keyword>
<protein>
    <submittedName>
        <fullName evidence="2">Uncharacterized protein</fullName>
    </submittedName>
</protein>
<name>A0A8J2RRS5_9CRUS</name>
<dbReference type="SUPFAM" id="SSF51735">
    <property type="entry name" value="NAD(P)-binding Rossmann-fold domains"/>
    <property type="match status" value="1"/>
</dbReference>
<dbReference type="Proteomes" id="UP000789390">
    <property type="component" value="Unassembled WGS sequence"/>
</dbReference>
<dbReference type="Gene3D" id="3.40.50.720">
    <property type="entry name" value="NAD(P)-binding Rossmann-like Domain"/>
    <property type="match status" value="1"/>
</dbReference>
<dbReference type="PANTHER" id="PTHR43157:SF31">
    <property type="entry name" value="PHOSPHATIDYLINOSITOL-GLYCAN BIOSYNTHESIS CLASS F PROTEIN"/>
    <property type="match status" value="1"/>
</dbReference>
<organism evidence="2 3">
    <name type="scientific">Daphnia galeata</name>
    <dbReference type="NCBI Taxonomy" id="27404"/>
    <lineage>
        <taxon>Eukaryota</taxon>
        <taxon>Metazoa</taxon>
        <taxon>Ecdysozoa</taxon>
        <taxon>Arthropoda</taxon>
        <taxon>Crustacea</taxon>
        <taxon>Branchiopoda</taxon>
        <taxon>Diplostraca</taxon>
        <taxon>Cladocera</taxon>
        <taxon>Anomopoda</taxon>
        <taxon>Daphniidae</taxon>
        <taxon>Daphnia</taxon>
    </lineage>
</organism>
<evidence type="ECO:0000313" key="2">
    <source>
        <dbReference type="EMBL" id="CAH0108464.1"/>
    </source>
</evidence>
<keyword evidence="1" id="KW-0560">Oxidoreductase</keyword>
<dbReference type="GO" id="GO:0016491">
    <property type="term" value="F:oxidoreductase activity"/>
    <property type="evidence" value="ECO:0007669"/>
    <property type="project" value="UniProtKB-KW"/>
</dbReference>
<reference evidence="2" key="1">
    <citation type="submission" date="2021-11" db="EMBL/GenBank/DDBJ databases">
        <authorList>
            <person name="Schell T."/>
        </authorList>
    </citation>
    <scope>NUCLEOTIDE SEQUENCE</scope>
    <source>
        <strain evidence="2">M5</strain>
    </source>
</reference>
<comment type="caution">
    <text evidence="2">The sequence shown here is derived from an EMBL/GenBank/DDBJ whole genome shotgun (WGS) entry which is preliminary data.</text>
</comment>
<dbReference type="PANTHER" id="PTHR43157">
    <property type="entry name" value="PHOSPHATIDYLINOSITOL-GLYCAN BIOSYNTHESIS CLASS F PROTEIN-RELATED"/>
    <property type="match status" value="1"/>
</dbReference>
<gene>
    <name evidence="2" type="ORF">DGAL_LOCUS11853</name>
</gene>
<proteinExistence type="predicted"/>
<accession>A0A8J2RRS5</accession>
<dbReference type="InterPro" id="IPR036291">
    <property type="entry name" value="NAD(P)-bd_dom_sf"/>
</dbReference>
<dbReference type="EMBL" id="CAKKLH010000284">
    <property type="protein sequence ID" value="CAH0108464.1"/>
    <property type="molecule type" value="Genomic_DNA"/>
</dbReference>
<evidence type="ECO:0000313" key="3">
    <source>
        <dbReference type="Proteomes" id="UP000789390"/>
    </source>
</evidence>
<dbReference type="OrthoDB" id="191139at2759"/>
<evidence type="ECO:0000256" key="1">
    <source>
        <dbReference type="ARBA" id="ARBA00023002"/>
    </source>
</evidence>